<accession>A0A5P8M247</accession>
<dbReference type="GO" id="GO:0016491">
    <property type="term" value="F:oxidoreductase activity"/>
    <property type="evidence" value="ECO:0007669"/>
    <property type="project" value="InterPro"/>
</dbReference>
<protein>
    <submittedName>
        <fullName evidence="2">NADPH-dependent FMN reductase</fullName>
    </submittedName>
</protein>
<evidence type="ECO:0000259" key="1">
    <source>
        <dbReference type="Pfam" id="PF03358"/>
    </source>
</evidence>
<proteinExistence type="predicted"/>
<dbReference type="AlphaFoldDB" id="A0A5P8M247"/>
<dbReference type="GO" id="GO:0010181">
    <property type="term" value="F:FMN binding"/>
    <property type="evidence" value="ECO:0007669"/>
    <property type="project" value="TreeGrafter"/>
</dbReference>
<dbReference type="KEGG" id="lhb:D1010_03490"/>
<gene>
    <name evidence="2" type="ORF">D1010_03490</name>
</gene>
<dbReference type="InterPro" id="IPR050712">
    <property type="entry name" value="NAD(P)H-dep_reductase"/>
</dbReference>
<dbReference type="PANTHER" id="PTHR30543:SF21">
    <property type="entry name" value="NAD(P)H-DEPENDENT FMN REDUCTASE LOT6"/>
    <property type="match status" value="1"/>
</dbReference>
<dbReference type="SUPFAM" id="SSF52218">
    <property type="entry name" value="Flavoproteins"/>
    <property type="match status" value="1"/>
</dbReference>
<reference evidence="2 3" key="1">
    <citation type="submission" date="2019-10" db="EMBL/GenBank/DDBJ databases">
        <title>The completed genome of Lactobacillus harbinensis M1.</title>
        <authorList>
            <person name="Zheng Y."/>
        </authorList>
    </citation>
    <scope>NUCLEOTIDE SEQUENCE [LARGE SCALE GENOMIC DNA]</scope>
    <source>
        <strain evidence="2 3">M1</strain>
    </source>
</reference>
<organism evidence="2 3">
    <name type="scientific">Schleiferilactobacillus harbinensis</name>
    <dbReference type="NCBI Taxonomy" id="304207"/>
    <lineage>
        <taxon>Bacteria</taxon>
        <taxon>Bacillati</taxon>
        <taxon>Bacillota</taxon>
        <taxon>Bacilli</taxon>
        <taxon>Lactobacillales</taxon>
        <taxon>Lactobacillaceae</taxon>
        <taxon>Schleiferilactobacillus</taxon>
    </lineage>
</organism>
<dbReference type="PANTHER" id="PTHR30543">
    <property type="entry name" value="CHROMATE REDUCTASE"/>
    <property type="match status" value="1"/>
</dbReference>
<dbReference type="Proteomes" id="UP000326779">
    <property type="component" value="Chromosome"/>
</dbReference>
<sequence>MCKLHLLRKKEFLVPEITIPKIGLILGTNRPRRIGGTIAEWTQNHLTSPAFETELIDLEKVGLPFLDEPDIPAHGHYTQAHTQAWSATIQQYAGFVLLFPQYNWGYPAVLKNALDYLYTEWAHKPVATIVYGNHGGMQAQLAMRFVTSGLHMIPLAVNPELITNDSMLNDAGDFIDVDQALAPSADDMRLLTTDLENFFTAHKPASSTVPQSNQQ</sequence>
<dbReference type="EMBL" id="CP045143">
    <property type="protein sequence ID" value="QFR22580.1"/>
    <property type="molecule type" value="Genomic_DNA"/>
</dbReference>
<dbReference type="GO" id="GO:0005829">
    <property type="term" value="C:cytosol"/>
    <property type="evidence" value="ECO:0007669"/>
    <property type="project" value="TreeGrafter"/>
</dbReference>
<dbReference type="InterPro" id="IPR005025">
    <property type="entry name" value="FMN_Rdtase-like_dom"/>
</dbReference>
<evidence type="ECO:0000313" key="2">
    <source>
        <dbReference type="EMBL" id="QFR22580.1"/>
    </source>
</evidence>
<evidence type="ECO:0000313" key="3">
    <source>
        <dbReference type="Proteomes" id="UP000326779"/>
    </source>
</evidence>
<dbReference type="InterPro" id="IPR029039">
    <property type="entry name" value="Flavoprotein-like_sf"/>
</dbReference>
<dbReference type="Pfam" id="PF03358">
    <property type="entry name" value="FMN_red"/>
    <property type="match status" value="1"/>
</dbReference>
<name>A0A5P8M247_9LACO</name>
<dbReference type="Gene3D" id="3.40.50.360">
    <property type="match status" value="1"/>
</dbReference>
<feature type="domain" description="NADPH-dependent FMN reductase-like" evidence="1">
    <location>
        <begin position="20"/>
        <end position="155"/>
    </location>
</feature>